<evidence type="ECO:0000313" key="1">
    <source>
        <dbReference type="EMBL" id="CAB1429283.1"/>
    </source>
</evidence>
<protein>
    <submittedName>
        <fullName evidence="1">Uncharacterized protein</fullName>
    </submittedName>
</protein>
<comment type="caution">
    <text evidence="1">The sequence shown here is derived from an EMBL/GenBank/DDBJ whole genome shotgun (WGS) entry which is preliminary data.</text>
</comment>
<sequence length="67" mass="7099">MYMETVQRSVLLIQKPIGLGEEAVCESVLGCSGADGGDVKSEAAVVTNQWRVFTVDPSKALDSLAEV</sequence>
<organism evidence="1 2">
    <name type="scientific">Pleuronectes platessa</name>
    <name type="common">European plaice</name>
    <dbReference type="NCBI Taxonomy" id="8262"/>
    <lineage>
        <taxon>Eukaryota</taxon>
        <taxon>Metazoa</taxon>
        <taxon>Chordata</taxon>
        <taxon>Craniata</taxon>
        <taxon>Vertebrata</taxon>
        <taxon>Euteleostomi</taxon>
        <taxon>Actinopterygii</taxon>
        <taxon>Neopterygii</taxon>
        <taxon>Teleostei</taxon>
        <taxon>Neoteleostei</taxon>
        <taxon>Acanthomorphata</taxon>
        <taxon>Carangaria</taxon>
        <taxon>Pleuronectiformes</taxon>
        <taxon>Pleuronectoidei</taxon>
        <taxon>Pleuronectidae</taxon>
        <taxon>Pleuronectes</taxon>
    </lineage>
</organism>
<dbReference type="Proteomes" id="UP001153269">
    <property type="component" value="Unassembled WGS sequence"/>
</dbReference>
<name>A0A9N7UFU2_PLEPL</name>
<dbReference type="AlphaFoldDB" id="A0A9N7UFU2"/>
<gene>
    <name evidence="1" type="ORF">PLEPLA_LOCUS17259</name>
</gene>
<accession>A0A9N7UFU2</accession>
<reference evidence="1" key="1">
    <citation type="submission" date="2020-03" db="EMBL/GenBank/DDBJ databases">
        <authorList>
            <person name="Weist P."/>
        </authorList>
    </citation>
    <scope>NUCLEOTIDE SEQUENCE</scope>
</reference>
<dbReference type="EMBL" id="CADEAL010001118">
    <property type="protein sequence ID" value="CAB1429283.1"/>
    <property type="molecule type" value="Genomic_DNA"/>
</dbReference>
<keyword evidence="2" id="KW-1185">Reference proteome</keyword>
<evidence type="ECO:0000313" key="2">
    <source>
        <dbReference type="Proteomes" id="UP001153269"/>
    </source>
</evidence>
<proteinExistence type="predicted"/>